<dbReference type="Gene3D" id="3.90.25.10">
    <property type="entry name" value="UDP-galactose 4-epimerase, domain 1"/>
    <property type="match status" value="1"/>
</dbReference>
<organism evidence="4 5">
    <name type="scientific">Lithohypha guttulata</name>
    <dbReference type="NCBI Taxonomy" id="1690604"/>
    <lineage>
        <taxon>Eukaryota</taxon>
        <taxon>Fungi</taxon>
        <taxon>Dikarya</taxon>
        <taxon>Ascomycota</taxon>
        <taxon>Pezizomycotina</taxon>
        <taxon>Eurotiomycetes</taxon>
        <taxon>Chaetothyriomycetidae</taxon>
        <taxon>Chaetothyriales</taxon>
        <taxon>Trichomeriaceae</taxon>
        <taxon>Lithohypha</taxon>
    </lineage>
</organism>
<dbReference type="InterPro" id="IPR051609">
    <property type="entry name" value="NmrA/Isoflavone_reductase-like"/>
</dbReference>
<dbReference type="Proteomes" id="UP001345013">
    <property type="component" value="Unassembled WGS sequence"/>
</dbReference>
<dbReference type="EMBL" id="JAVRRG010000004">
    <property type="protein sequence ID" value="KAK5101550.1"/>
    <property type="molecule type" value="Genomic_DNA"/>
</dbReference>
<reference evidence="4 5" key="1">
    <citation type="submission" date="2023-08" db="EMBL/GenBank/DDBJ databases">
        <title>Black Yeasts Isolated from many extreme environments.</title>
        <authorList>
            <person name="Coleine C."/>
            <person name="Stajich J.E."/>
            <person name="Selbmann L."/>
        </authorList>
    </citation>
    <scope>NUCLEOTIDE SEQUENCE [LARGE SCALE GENOMIC DNA]</scope>
    <source>
        <strain evidence="4 5">CCFEE 5885</strain>
    </source>
</reference>
<dbReference type="SUPFAM" id="SSF51735">
    <property type="entry name" value="NAD(P)-binding Rossmann-fold domains"/>
    <property type="match status" value="1"/>
</dbReference>
<evidence type="ECO:0000259" key="3">
    <source>
        <dbReference type="Pfam" id="PF05368"/>
    </source>
</evidence>
<name>A0ABR0KNH2_9EURO</name>
<dbReference type="Gene3D" id="3.40.50.720">
    <property type="entry name" value="NAD(P)-binding Rossmann-like Domain"/>
    <property type="match status" value="1"/>
</dbReference>
<dbReference type="Pfam" id="PF05368">
    <property type="entry name" value="NmrA"/>
    <property type="match status" value="1"/>
</dbReference>
<keyword evidence="5" id="KW-1185">Reference proteome</keyword>
<evidence type="ECO:0000256" key="1">
    <source>
        <dbReference type="ARBA" id="ARBA00022857"/>
    </source>
</evidence>
<evidence type="ECO:0000256" key="2">
    <source>
        <dbReference type="ARBA" id="ARBA00023002"/>
    </source>
</evidence>
<feature type="domain" description="NmrA-like" evidence="3">
    <location>
        <begin position="13"/>
        <end position="273"/>
    </location>
</feature>
<evidence type="ECO:0000313" key="4">
    <source>
        <dbReference type="EMBL" id="KAK5101550.1"/>
    </source>
</evidence>
<comment type="caution">
    <text evidence="4">The sequence shown here is derived from an EMBL/GenBank/DDBJ whole genome shotgun (WGS) entry which is preliminary data.</text>
</comment>
<accession>A0ABR0KNH2</accession>
<dbReference type="PANTHER" id="PTHR47706:SF9">
    <property type="entry name" value="NMRA-LIKE DOMAIN-CONTAINING PROTEIN-RELATED"/>
    <property type="match status" value="1"/>
</dbReference>
<dbReference type="PANTHER" id="PTHR47706">
    <property type="entry name" value="NMRA-LIKE FAMILY PROTEIN"/>
    <property type="match status" value="1"/>
</dbReference>
<sequence length="360" mass="39493">MASITTPMSSLPTQNIMILGASGNIGREIVHACQAHNTTNPSSPFRITVLTRTSSYTRTLAQFPSSTNLQVLPIDSYTDTDTLTTILRAHNIQALISTIATFNTKDQQRIIDASVASGTVRRFFPSEYGVDTSNRELLVKHLPTAFLKQENVEYLRQVSSGTNGRFTWSAIIVGAFFDWALALPNVMGFDIQNMSVNVIDGGDTKYEATNVGQIARAVIACLASEQAFNDTAGQYVYVNSFTTTQNEVIALIEKYTGRSMQRTPIDSLDLSRKAREQMDAMGGLEAYRAYETTAEAPYAPGAVESILACIYGGEKLNGINQYSMREPGLWNEKLGLPKENLEDTVRGVVEGLGMLKKQDL</sequence>
<dbReference type="InterPro" id="IPR036291">
    <property type="entry name" value="NAD(P)-bd_dom_sf"/>
</dbReference>
<keyword evidence="2" id="KW-0560">Oxidoreductase</keyword>
<dbReference type="InterPro" id="IPR008030">
    <property type="entry name" value="NmrA-like"/>
</dbReference>
<keyword evidence="1" id="KW-0521">NADP</keyword>
<evidence type="ECO:0000313" key="5">
    <source>
        <dbReference type="Proteomes" id="UP001345013"/>
    </source>
</evidence>
<proteinExistence type="predicted"/>
<gene>
    <name evidence="4" type="ORF">LTR24_000606</name>
</gene>
<protein>
    <recommendedName>
        <fullName evidence="3">NmrA-like domain-containing protein</fullName>
    </recommendedName>
</protein>